<proteinExistence type="predicted"/>
<keyword evidence="3" id="KW-1185">Reference proteome</keyword>
<evidence type="ECO:0000313" key="3">
    <source>
        <dbReference type="Proteomes" id="UP001597299"/>
    </source>
</evidence>
<evidence type="ECO:0000313" key="2">
    <source>
        <dbReference type="EMBL" id="MFD2141370.1"/>
    </source>
</evidence>
<reference evidence="3" key="1">
    <citation type="journal article" date="2019" name="Int. J. Syst. Evol. Microbiol.">
        <title>The Global Catalogue of Microorganisms (GCM) 10K type strain sequencing project: providing services to taxonomists for standard genome sequencing and annotation.</title>
        <authorList>
            <consortium name="The Broad Institute Genomics Platform"/>
            <consortium name="The Broad Institute Genome Sequencing Center for Infectious Disease"/>
            <person name="Wu L."/>
            <person name="Ma J."/>
        </authorList>
    </citation>
    <scope>NUCLEOTIDE SEQUENCE [LARGE SCALE GENOMIC DNA]</scope>
    <source>
        <strain evidence="3">CCM 7435</strain>
    </source>
</reference>
<dbReference type="EMBL" id="JBHUHD010000001">
    <property type="protein sequence ID" value="MFD2141370.1"/>
    <property type="molecule type" value="Genomic_DNA"/>
</dbReference>
<dbReference type="Proteomes" id="UP001597299">
    <property type="component" value="Unassembled WGS sequence"/>
</dbReference>
<dbReference type="PANTHER" id="PTHR43064">
    <property type="entry name" value="PHOSPHORIBOSYLAMINOIMIDAZOLE CARBOXYLASE-RELATED"/>
    <property type="match status" value="1"/>
</dbReference>
<organism evidence="2 3">
    <name type="scientific">Ancylobacter oerskovii</name>
    <dbReference type="NCBI Taxonomy" id="459519"/>
    <lineage>
        <taxon>Bacteria</taxon>
        <taxon>Pseudomonadati</taxon>
        <taxon>Pseudomonadota</taxon>
        <taxon>Alphaproteobacteria</taxon>
        <taxon>Hyphomicrobiales</taxon>
        <taxon>Xanthobacteraceae</taxon>
        <taxon>Ancylobacter</taxon>
    </lineage>
</organism>
<protein>
    <submittedName>
        <fullName evidence="2">Nickel pincer cofactor biosynthesis protein LarB</fullName>
    </submittedName>
</protein>
<accession>A0ABW4YYT8</accession>
<dbReference type="PANTHER" id="PTHR43064:SF1">
    <property type="entry name" value="SLL1489 PROTEIN"/>
    <property type="match status" value="1"/>
</dbReference>
<dbReference type="Pfam" id="PF00731">
    <property type="entry name" value="AIRC"/>
    <property type="match status" value="1"/>
</dbReference>
<dbReference type="SUPFAM" id="SSF52255">
    <property type="entry name" value="N5-CAIR mutase (phosphoribosylaminoimidazole carboxylase, PurE)"/>
    <property type="match status" value="1"/>
</dbReference>
<name>A0ABW4YYT8_9HYPH</name>
<dbReference type="Gene3D" id="3.40.50.1970">
    <property type="match status" value="1"/>
</dbReference>
<sequence>MTAEGSPLMDWEREARMGLPEAVYAEGKTAAQLVAILEQARLRERPLLLTRLSAERLAQLPAPLQALLDHDPLSCTAIFGTPPVLAEKAEIAVVAAGLADMPVVGEAVRTLAFCGVPAQVIADVGVAGLWRLMARLEEIRAARVVIAVAGMEGALFSVLAGLVAAPIIAVPTSVGRGVATGGHVALHSALASCAPGLVAVNIDNGFGAAQAALRIARQQGRVPEPR</sequence>
<comment type="caution">
    <text evidence="2">The sequence shown here is derived from an EMBL/GenBank/DDBJ whole genome shotgun (WGS) entry which is preliminary data.</text>
</comment>
<dbReference type="NCBIfam" id="NF033503">
    <property type="entry name" value="LarB"/>
    <property type="match status" value="1"/>
</dbReference>
<feature type="domain" description="PurE" evidence="1">
    <location>
        <begin position="89"/>
        <end position="221"/>
    </location>
</feature>
<dbReference type="SMART" id="SM01001">
    <property type="entry name" value="AIRC"/>
    <property type="match status" value="1"/>
</dbReference>
<dbReference type="InterPro" id="IPR039476">
    <property type="entry name" value="P2CMN_synthase_LarB"/>
</dbReference>
<dbReference type="RefSeq" id="WP_213350129.1">
    <property type="nucleotide sequence ID" value="NZ_JAHBGB010000002.1"/>
</dbReference>
<evidence type="ECO:0000259" key="1">
    <source>
        <dbReference type="SMART" id="SM01001"/>
    </source>
</evidence>
<gene>
    <name evidence="2" type="primary">larB</name>
    <name evidence="2" type="ORF">ACFSNC_13220</name>
</gene>
<dbReference type="InterPro" id="IPR000031">
    <property type="entry name" value="PurE_dom"/>
</dbReference>